<name>A0AA47N326_MERPO</name>
<dbReference type="AlphaFoldDB" id="A0AA47N326"/>
<evidence type="ECO:0000313" key="2">
    <source>
        <dbReference type="EMBL" id="KAK0151407.1"/>
    </source>
</evidence>
<dbReference type="EMBL" id="JAOPHQ010001237">
    <property type="protein sequence ID" value="KAK0151407.1"/>
    <property type="molecule type" value="Genomic_DNA"/>
</dbReference>
<keyword evidence="3" id="KW-1185">Reference proteome</keyword>
<dbReference type="InterPro" id="IPR036179">
    <property type="entry name" value="Ig-like_dom_sf"/>
</dbReference>
<feature type="region of interest" description="Disordered" evidence="1">
    <location>
        <begin position="95"/>
        <end position="118"/>
    </location>
</feature>
<accession>A0AA47N326</accession>
<dbReference type="Gene3D" id="2.60.40.10">
    <property type="entry name" value="Immunoglobulins"/>
    <property type="match status" value="1"/>
</dbReference>
<comment type="caution">
    <text evidence="2">The sequence shown here is derived from an EMBL/GenBank/DDBJ whole genome shotgun (WGS) entry which is preliminary data.</text>
</comment>
<sequence>MTFTFERHGVTADLRPTGGGVPPIINVGPIIRRSQNKIQLYGYNRTANMSDGHSLVLPDLTPEDSGTYECYLGAKVGGKNKKTWVTLLVPVCATQPPPPPVTSDPNPALDDDDDDDDGQQDLPIVWTFTWWWTGALRGAPRFNSIIHGPDPTYWRGRELQALTLNNVVMCSSGSCLHFTSGIVTFDTCAAASHPTGLMLVDLQPPDGLRGTRTQGPV</sequence>
<protein>
    <submittedName>
        <fullName evidence="2">Uncharacterized protein</fullName>
    </submittedName>
</protein>
<dbReference type="Proteomes" id="UP001174136">
    <property type="component" value="Unassembled WGS sequence"/>
</dbReference>
<evidence type="ECO:0000256" key="1">
    <source>
        <dbReference type="SAM" id="MobiDB-lite"/>
    </source>
</evidence>
<proteinExistence type="predicted"/>
<feature type="compositionally biased region" description="Acidic residues" evidence="1">
    <location>
        <begin position="109"/>
        <end position="118"/>
    </location>
</feature>
<evidence type="ECO:0000313" key="3">
    <source>
        <dbReference type="Proteomes" id="UP001174136"/>
    </source>
</evidence>
<organism evidence="2 3">
    <name type="scientific">Merluccius polli</name>
    <name type="common">Benguela hake</name>
    <name type="synonym">Merluccius cadenati</name>
    <dbReference type="NCBI Taxonomy" id="89951"/>
    <lineage>
        <taxon>Eukaryota</taxon>
        <taxon>Metazoa</taxon>
        <taxon>Chordata</taxon>
        <taxon>Craniata</taxon>
        <taxon>Vertebrata</taxon>
        <taxon>Euteleostomi</taxon>
        <taxon>Actinopterygii</taxon>
        <taxon>Neopterygii</taxon>
        <taxon>Teleostei</taxon>
        <taxon>Neoteleostei</taxon>
        <taxon>Acanthomorphata</taxon>
        <taxon>Zeiogadaria</taxon>
        <taxon>Gadariae</taxon>
        <taxon>Gadiformes</taxon>
        <taxon>Gadoidei</taxon>
        <taxon>Merlucciidae</taxon>
        <taxon>Merluccius</taxon>
    </lineage>
</organism>
<dbReference type="SUPFAM" id="SSF48726">
    <property type="entry name" value="Immunoglobulin"/>
    <property type="match status" value="1"/>
</dbReference>
<dbReference type="InterPro" id="IPR013783">
    <property type="entry name" value="Ig-like_fold"/>
</dbReference>
<reference evidence="2" key="1">
    <citation type="journal article" date="2023" name="Front. Mar. Sci.">
        <title>A new Merluccius polli reference genome to investigate the effects of global change in West African waters.</title>
        <authorList>
            <person name="Mateo J.L."/>
            <person name="Blanco-Fernandez C."/>
            <person name="Garcia-Vazquez E."/>
            <person name="Machado-Schiaffino G."/>
        </authorList>
    </citation>
    <scope>NUCLEOTIDE SEQUENCE</scope>
    <source>
        <strain evidence="2">C29</strain>
        <tissue evidence="2">Fin</tissue>
    </source>
</reference>
<gene>
    <name evidence="2" type="ORF">N1851_007294</name>
</gene>